<evidence type="ECO:0000256" key="1">
    <source>
        <dbReference type="SAM" id="MobiDB-lite"/>
    </source>
</evidence>
<keyword evidence="3" id="KW-1185">Reference proteome</keyword>
<evidence type="ECO:0000313" key="3">
    <source>
        <dbReference type="Proteomes" id="UP001595898"/>
    </source>
</evidence>
<dbReference type="AlphaFoldDB" id="A0ABD5PTJ0"/>
<protein>
    <submittedName>
        <fullName evidence="2">Uncharacterized protein</fullName>
    </submittedName>
</protein>
<feature type="region of interest" description="Disordered" evidence="1">
    <location>
        <begin position="1"/>
        <end position="62"/>
    </location>
</feature>
<reference evidence="2 3" key="1">
    <citation type="journal article" date="2019" name="Int. J. Syst. Evol. Microbiol.">
        <title>The Global Catalogue of Microorganisms (GCM) 10K type strain sequencing project: providing services to taxonomists for standard genome sequencing and annotation.</title>
        <authorList>
            <consortium name="The Broad Institute Genomics Platform"/>
            <consortium name="The Broad Institute Genome Sequencing Center for Infectious Disease"/>
            <person name="Wu L."/>
            <person name="Ma J."/>
        </authorList>
    </citation>
    <scope>NUCLEOTIDE SEQUENCE [LARGE SCALE GENOMIC DNA]</scope>
    <source>
        <strain evidence="2 3">WLHS5</strain>
    </source>
</reference>
<evidence type="ECO:0000313" key="2">
    <source>
        <dbReference type="EMBL" id="MFC4543624.1"/>
    </source>
</evidence>
<accession>A0ABD5PTJ0</accession>
<dbReference type="EMBL" id="JBHSFA010000009">
    <property type="protein sequence ID" value="MFC4543624.1"/>
    <property type="molecule type" value="Genomic_DNA"/>
</dbReference>
<dbReference type="RefSeq" id="WP_250138602.1">
    <property type="nucleotide sequence ID" value="NZ_JALIQP010000001.1"/>
</dbReference>
<comment type="caution">
    <text evidence="2">The sequence shown here is derived from an EMBL/GenBank/DDBJ whole genome shotgun (WGS) entry which is preliminary data.</text>
</comment>
<sequence>MKKTIGLQSPGWLARDRPRSHHGRSTITAGRRSPPIGSGPAVIGVRRGGETTAAAADRTTVL</sequence>
<gene>
    <name evidence="2" type="ORF">ACFO5R_16990</name>
</gene>
<name>A0ABD5PTJ0_9EURY</name>
<dbReference type="Proteomes" id="UP001595898">
    <property type="component" value="Unassembled WGS sequence"/>
</dbReference>
<organism evidence="2 3">
    <name type="scientific">Halosolutus amylolyticus</name>
    <dbReference type="NCBI Taxonomy" id="2932267"/>
    <lineage>
        <taxon>Archaea</taxon>
        <taxon>Methanobacteriati</taxon>
        <taxon>Methanobacteriota</taxon>
        <taxon>Stenosarchaea group</taxon>
        <taxon>Halobacteria</taxon>
        <taxon>Halobacteriales</taxon>
        <taxon>Natrialbaceae</taxon>
        <taxon>Halosolutus</taxon>
    </lineage>
</organism>
<proteinExistence type="predicted"/>